<dbReference type="PROSITE" id="PS51257">
    <property type="entry name" value="PROKAR_LIPOPROTEIN"/>
    <property type="match status" value="1"/>
</dbReference>
<dbReference type="AlphaFoldDB" id="A0A0K1JKW3"/>
<organism evidence="3 4">
    <name type="scientific">Luteipulveratus mongoliensis</name>
    <dbReference type="NCBI Taxonomy" id="571913"/>
    <lineage>
        <taxon>Bacteria</taxon>
        <taxon>Bacillati</taxon>
        <taxon>Actinomycetota</taxon>
        <taxon>Actinomycetes</taxon>
        <taxon>Micrococcales</taxon>
        <taxon>Dermacoccaceae</taxon>
        <taxon>Luteipulveratus</taxon>
    </lineage>
</organism>
<protein>
    <recommendedName>
        <fullName evidence="5">Lipoprotein</fullName>
    </recommendedName>
</protein>
<feature type="compositionally biased region" description="Low complexity" evidence="1">
    <location>
        <begin position="29"/>
        <end position="76"/>
    </location>
</feature>
<feature type="region of interest" description="Disordered" evidence="1">
    <location>
        <begin position="21"/>
        <end position="94"/>
    </location>
</feature>
<reference evidence="3 4" key="1">
    <citation type="submission" date="2015-03" db="EMBL/GenBank/DDBJ databases">
        <title>Luteipulveratus halotolerans sp. nov., a novel actinobacterium (Dermacoccaceae) from Sarawak, Malaysia.</title>
        <authorList>
            <person name="Juboi H."/>
            <person name="Basik A."/>
            <person name="Shamsul S.S."/>
            <person name="Arnold P."/>
            <person name="Schmitt E.K."/>
            <person name="Sanglier J.-J."/>
            <person name="Yeo T."/>
        </authorList>
    </citation>
    <scope>NUCLEOTIDE SEQUENCE [LARGE SCALE GENOMIC DNA]</scope>
    <source>
        <strain evidence="3 4">MN07-A0370</strain>
    </source>
</reference>
<keyword evidence="2" id="KW-0732">Signal</keyword>
<dbReference type="STRING" id="571913.VV02_18405"/>
<keyword evidence="4" id="KW-1185">Reference proteome</keyword>
<dbReference type="Proteomes" id="UP000066480">
    <property type="component" value="Chromosome"/>
</dbReference>
<evidence type="ECO:0000313" key="4">
    <source>
        <dbReference type="Proteomes" id="UP000066480"/>
    </source>
</evidence>
<evidence type="ECO:0000256" key="1">
    <source>
        <dbReference type="SAM" id="MobiDB-lite"/>
    </source>
</evidence>
<feature type="chain" id="PRO_5005462146" description="Lipoprotein" evidence="2">
    <location>
        <begin position="25"/>
        <end position="187"/>
    </location>
</feature>
<evidence type="ECO:0008006" key="5">
    <source>
        <dbReference type="Google" id="ProtNLM"/>
    </source>
</evidence>
<accession>A0A0K1JKW3</accession>
<evidence type="ECO:0000313" key="3">
    <source>
        <dbReference type="EMBL" id="AKU17362.1"/>
    </source>
</evidence>
<gene>
    <name evidence="3" type="ORF">VV02_18405</name>
</gene>
<feature type="signal peptide" evidence="2">
    <location>
        <begin position="1"/>
        <end position="24"/>
    </location>
</feature>
<sequence>MVRLLRFGLVAMATVFTVSGCSSSGDEGASGPATVTVTSSTAAPEPGTSSGAADGSSTATGTGGASTTSMLPTTAPGGSGPAPGQGPQSVAQSYASALGSSDLPKACGLVASEDGTGALSPADRQQCVQGLGYVLSRNPPDSFKSVKAGKATVTGDRATISWTPADVPWTLIRIKGRWYMEPDTTIR</sequence>
<dbReference type="EMBL" id="CP011112">
    <property type="protein sequence ID" value="AKU17362.1"/>
    <property type="molecule type" value="Genomic_DNA"/>
</dbReference>
<dbReference type="KEGG" id="lmoi:VV02_18405"/>
<name>A0A0K1JKW3_9MICO</name>
<evidence type="ECO:0000256" key="2">
    <source>
        <dbReference type="SAM" id="SignalP"/>
    </source>
</evidence>
<proteinExistence type="predicted"/>